<dbReference type="Pfam" id="PF00026">
    <property type="entry name" value="Asp"/>
    <property type="match status" value="1"/>
</dbReference>
<dbReference type="GO" id="GO:0004190">
    <property type="term" value="F:aspartic-type endopeptidase activity"/>
    <property type="evidence" value="ECO:0007669"/>
    <property type="project" value="UniProtKB-KW"/>
</dbReference>
<dbReference type="EMBL" id="KN823152">
    <property type="protein sequence ID" value="KIO21017.1"/>
    <property type="molecule type" value="Genomic_DNA"/>
</dbReference>
<dbReference type="PANTHER" id="PTHR47966:SF51">
    <property type="entry name" value="BETA-SITE APP-CLEAVING ENZYME, ISOFORM A-RELATED"/>
    <property type="match status" value="1"/>
</dbReference>
<dbReference type="OrthoDB" id="15189at2759"/>
<dbReference type="GO" id="GO:0006508">
    <property type="term" value="P:proteolysis"/>
    <property type="evidence" value="ECO:0007669"/>
    <property type="project" value="UniProtKB-KW"/>
</dbReference>
<dbReference type="PANTHER" id="PTHR47966">
    <property type="entry name" value="BETA-SITE APP-CLEAVING ENZYME, ISOFORM A-RELATED"/>
    <property type="match status" value="1"/>
</dbReference>
<feature type="non-terminal residue" evidence="7">
    <location>
        <position position="1"/>
    </location>
</feature>
<evidence type="ECO:0000256" key="2">
    <source>
        <dbReference type="ARBA" id="ARBA00022750"/>
    </source>
</evidence>
<dbReference type="Proteomes" id="UP000054248">
    <property type="component" value="Unassembled WGS sequence"/>
</dbReference>
<dbReference type="InterPro" id="IPR001461">
    <property type="entry name" value="Aspartic_peptidase_A1"/>
</dbReference>
<protein>
    <recommendedName>
        <fullName evidence="6">Peptidase A1 domain-containing protein</fullName>
    </recommendedName>
</protein>
<reference evidence="8" key="2">
    <citation type="submission" date="2015-01" db="EMBL/GenBank/DDBJ databases">
        <title>Evolutionary Origins and Diversification of the Mycorrhizal Mutualists.</title>
        <authorList>
            <consortium name="DOE Joint Genome Institute"/>
            <consortium name="Mycorrhizal Genomics Consortium"/>
            <person name="Kohler A."/>
            <person name="Kuo A."/>
            <person name="Nagy L.G."/>
            <person name="Floudas D."/>
            <person name="Copeland A."/>
            <person name="Barry K.W."/>
            <person name="Cichocki N."/>
            <person name="Veneault-Fourrey C."/>
            <person name="LaButti K."/>
            <person name="Lindquist E.A."/>
            <person name="Lipzen A."/>
            <person name="Lundell T."/>
            <person name="Morin E."/>
            <person name="Murat C."/>
            <person name="Riley R."/>
            <person name="Ohm R."/>
            <person name="Sun H."/>
            <person name="Tunlid A."/>
            <person name="Henrissat B."/>
            <person name="Grigoriev I.V."/>
            <person name="Hibbett D.S."/>
            <person name="Martin F."/>
        </authorList>
    </citation>
    <scope>NUCLEOTIDE SEQUENCE [LARGE SCALE GENOMIC DNA]</scope>
    <source>
        <strain evidence="8">MUT 4182</strain>
    </source>
</reference>
<reference evidence="7 8" key="1">
    <citation type="submission" date="2014-04" db="EMBL/GenBank/DDBJ databases">
        <authorList>
            <consortium name="DOE Joint Genome Institute"/>
            <person name="Kuo A."/>
            <person name="Girlanda M."/>
            <person name="Perotto S."/>
            <person name="Kohler A."/>
            <person name="Nagy L.G."/>
            <person name="Floudas D."/>
            <person name="Copeland A."/>
            <person name="Barry K.W."/>
            <person name="Cichocki N."/>
            <person name="Veneault-Fourrey C."/>
            <person name="LaButti K."/>
            <person name="Lindquist E.A."/>
            <person name="Lipzen A."/>
            <person name="Lundell T."/>
            <person name="Morin E."/>
            <person name="Murat C."/>
            <person name="Sun H."/>
            <person name="Tunlid A."/>
            <person name="Henrissat B."/>
            <person name="Grigoriev I.V."/>
            <person name="Hibbett D.S."/>
            <person name="Martin F."/>
            <person name="Nordberg H.P."/>
            <person name="Cantor M.N."/>
            <person name="Hua S.X."/>
        </authorList>
    </citation>
    <scope>NUCLEOTIDE SEQUENCE [LARGE SCALE GENOMIC DNA]</scope>
    <source>
        <strain evidence="7 8">MUT 4182</strain>
    </source>
</reference>
<gene>
    <name evidence="7" type="ORF">M407DRAFT_219449</name>
</gene>
<keyword evidence="8" id="KW-1185">Reference proteome</keyword>
<dbReference type="InterPro" id="IPR034164">
    <property type="entry name" value="Pepsin-like_dom"/>
</dbReference>
<evidence type="ECO:0000256" key="5">
    <source>
        <dbReference type="RuleBase" id="RU000454"/>
    </source>
</evidence>
<evidence type="ECO:0000256" key="4">
    <source>
        <dbReference type="PIRSR" id="PIRSR601461-2"/>
    </source>
</evidence>
<dbReference type="PRINTS" id="PR00792">
    <property type="entry name" value="PEPSIN"/>
</dbReference>
<dbReference type="SUPFAM" id="SSF50630">
    <property type="entry name" value="Acid proteases"/>
    <property type="match status" value="1"/>
</dbReference>
<sequence length="323" mass="33315">VGTPPQNTTADFDTGSSDLVVPIDICQDDAGAACGGPVLTRADSSTFKISNSPFQIQYADQSGATGAIAEDTVTVAGLTVENQRFGAVNVEFGGFSRPGNNAGLLGLGFPANAASKQTPFFQNLAEQGKLASNLFSFFMTRNDLSGSELCLGCMDSTKFTGDMSFFPLDPTATNGTQLFWNIASDGVTVNNSTPTGSLAAIIDSGTSLIFVPTDVAKAVYSQIPGAQPSTDPQLQGFYTAPCDAIAAANVSFVFGGKSFNVDPADFNLGSVQNDPTTCVAGVGDSGANDGLSILGDEFMKNWYSVFDLGGERVGFAQAVQASA</sequence>
<dbReference type="Gene3D" id="2.40.70.10">
    <property type="entry name" value="Acid Proteases"/>
    <property type="match status" value="2"/>
</dbReference>
<dbReference type="InterPro" id="IPR033121">
    <property type="entry name" value="PEPTIDASE_A1"/>
</dbReference>
<name>A0A0C3LHV8_9AGAM</name>
<evidence type="ECO:0000313" key="8">
    <source>
        <dbReference type="Proteomes" id="UP000054248"/>
    </source>
</evidence>
<dbReference type="STRING" id="1051891.A0A0C3LHV8"/>
<comment type="similarity">
    <text evidence="1 5">Belongs to the peptidase A1 family.</text>
</comment>
<evidence type="ECO:0000259" key="6">
    <source>
        <dbReference type="PROSITE" id="PS51767"/>
    </source>
</evidence>
<keyword evidence="5" id="KW-0378">Hydrolase</keyword>
<accession>A0A0C3LHV8</accession>
<keyword evidence="2 5" id="KW-0064">Aspartyl protease</keyword>
<feature type="active site" evidence="3">
    <location>
        <position position="203"/>
    </location>
</feature>
<keyword evidence="4" id="KW-1015">Disulfide bond</keyword>
<dbReference type="HOGENOM" id="CLU_013253_1_0_1"/>
<evidence type="ECO:0000256" key="1">
    <source>
        <dbReference type="ARBA" id="ARBA00007447"/>
    </source>
</evidence>
<feature type="disulfide bond" evidence="4">
    <location>
        <begin position="242"/>
        <end position="278"/>
    </location>
</feature>
<evidence type="ECO:0000256" key="3">
    <source>
        <dbReference type="PIRSR" id="PIRSR601461-1"/>
    </source>
</evidence>
<dbReference type="AlphaFoldDB" id="A0A0C3LHV8"/>
<organism evidence="7 8">
    <name type="scientific">Tulasnella calospora MUT 4182</name>
    <dbReference type="NCBI Taxonomy" id="1051891"/>
    <lineage>
        <taxon>Eukaryota</taxon>
        <taxon>Fungi</taxon>
        <taxon>Dikarya</taxon>
        <taxon>Basidiomycota</taxon>
        <taxon>Agaricomycotina</taxon>
        <taxon>Agaricomycetes</taxon>
        <taxon>Cantharellales</taxon>
        <taxon>Tulasnellaceae</taxon>
        <taxon>Tulasnella</taxon>
    </lineage>
</organism>
<evidence type="ECO:0000313" key="7">
    <source>
        <dbReference type="EMBL" id="KIO21017.1"/>
    </source>
</evidence>
<feature type="domain" description="Peptidase A1" evidence="6">
    <location>
        <begin position="1"/>
        <end position="316"/>
    </location>
</feature>
<keyword evidence="5" id="KW-0645">Protease</keyword>
<dbReference type="InterPro" id="IPR001969">
    <property type="entry name" value="Aspartic_peptidase_AS"/>
</dbReference>
<dbReference type="PROSITE" id="PS51767">
    <property type="entry name" value="PEPTIDASE_A1"/>
    <property type="match status" value="1"/>
</dbReference>
<proteinExistence type="inferred from homology"/>
<dbReference type="InterPro" id="IPR021109">
    <property type="entry name" value="Peptidase_aspartic_dom_sf"/>
</dbReference>
<dbReference type="PROSITE" id="PS00141">
    <property type="entry name" value="ASP_PROTEASE"/>
    <property type="match status" value="2"/>
</dbReference>
<dbReference type="CDD" id="cd05471">
    <property type="entry name" value="pepsin_like"/>
    <property type="match status" value="1"/>
</dbReference>
<feature type="active site" evidence="3">
    <location>
        <position position="13"/>
    </location>
</feature>